<evidence type="ECO:0000313" key="3">
    <source>
        <dbReference type="EMBL" id="NJP98315.1"/>
    </source>
</evidence>
<evidence type="ECO:0000313" key="4">
    <source>
        <dbReference type="Proteomes" id="UP000696294"/>
    </source>
</evidence>
<gene>
    <name evidence="3" type="ORF">HCN51_54365</name>
</gene>
<dbReference type="PANTHER" id="PTHR47755">
    <property type="entry name" value="CELL DIVISION PROTEIN FTSX"/>
    <property type="match status" value="1"/>
</dbReference>
<dbReference type="RefSeq" id="WP_168021651.1">
    <property type="nucleotide sequence ID" value="NZ_JAATEP010000087.1"/>
</dbReference>
<evidence type="ECO:0000259" key="2">
    <source>
        <dbReference type="Pfam" id="PF18075"/>
    </source>
</evidence>
<dbReference type="Gene3D" id="3.30.70.3040">
    <property type="match status" value="2"/>
</dbReference>
<keyword evidence="1" id="KW-1133">Transmembrane helix</keyword>
<comment type="caution">
    <text evidence="3">The sequence shown here is derived from an EMBL/GenBank/DDBJ whole genome shotgun (WGS) entry which is preliminary data.</text>
</comment>
<organism evidence="3 4">
    <name type="scientific">Nonomuraea composti</name>
    <dbReference type="NCBI Taxonomy" id="2720023"/>
    <lineage>
        <taxon>Bacteria</taxon>
        <taxon>Bacillati</taxon>
        <taxon>Actinomycetota</taxon>
        <taxon>Actinomycetes</taxon>
        <taxon>Streptosporangiales</taxon>
        <taxon>Streptosporangiaceae</taxon>
        <taxon>Nonomuraea</taxon>
    </lineage>
</organism>
<evidence type="ECO:0000256" key="1">
    <source>
        <dbReference type="SAM" id="Phobius"/>
    </source>
</evidence>
<feature type="transmembrane region" description="Helical" evidence="1">
    <location>
        <begin position="42"/>
        <end position="62"/>
    </location>
</feature>
<proteinExistence type="predicted"/>
<feature type="domain" description="FtsX extracellular" evidence="2">
    <location>
        <begin position="83"/>
        <end position="186"/>
    </location>
</feature>
<dbReference type="EMBL" id="JAATEP010000087">
    <property type="protein sequence ID" value="NJP98315.1"/>
    <property type="molecule type" value="Genomic_DNA"/>
</dbReference>
<accession>A0ABX1BPG8</accession>
<protein>
    <recommendedName>
        <fullName evidence="2">FtsX extracellular domain-containing protein</fullName>
    </recommendedName>
</protein>
<feature type="domain" description="FtsX extracellular" evidence="2">
    <location>
        <begin position="207"/>
        <end position="316"/>
    </location>
</feature>
<dbReference type="PANTHER" id="PTHR47755:SF1">
    <property type="entry name" value="CELL DIVISION PROTEIN FTSX"/>
    <property type="match status" value="1"/>
</dbReference>
<keyword evidence="4" id="KW-1185">Reference proteome</keyword>
<keyword evidence="1" id="KW-0812">Transmembrane</keyword>
<keyword evidence="1" id="KW-0472">Membrane</keyword>
<dbReference type="InterPro" id="IPR004513">
    <property type="entry name" value="FtsX"/>
</dbReference>
<sequence>MNSPVEDRLREALAEAGAAVDQSALRPLRVPERRRFRMDYRLVTAAVAVAVAGSAVAVLAVGGAEGGRDQLTAASVFSRADADVTVFLCTATAPKETGCTAAAGPEQRDMIERVLREQQSQIAASQWVSQATAYDDFRERYAGNQALLDAVRPADLPPSYQVKLRQGADRRQVTSAFLKAGGVAAVIDHAESADAMAAVQKGQKTDVNVFLCTAGTSLPACAPKSGSGKKGVAATADQVKAIQQTIQQMPEVKDVVFEDQAAAYENFKQAFKDNKALVEATRVQDMPQSFRIRLKSDAPAWALVDKLKRQPGVAQVVSHWCIDERAALHADFGLYLPDRTVCPGGA</sequence>
<reference evidence="3 4" key="1">
    <citation type="submission" date="2020-03" db="EMBL/GenBank/DDBJ databases">
        <title>WGS of actinomycetes isolated from Thailand.</title>
        <authorList>
            <person name="Thawai C."/>
        </authorList>
    </citation>
    <scope>NUCLEOTIDE SEQUENCE [LARGE SCALE GENOMIC DNA]</scope>
    <source>
        <strain evidence="3 4">FMUSA5-5</strain>
    </source>
</reference>
<dbReference type="InterPro" id="IPR040690">
    <property type="entry name" value="FtsX_ECD"/>
</dbReference>
<name>A0ABX1BPG8_9ACTN</name>
<dbReference type="Pfam" id="PF18075">
    <property type="entry name" value="FtsX_ECD"/>
    <property type="match status" value="2"/>
</dbReference>
<dbReference type="Proteomes" id="UP000696294">
    <property type="component" value="Unassembled WGS sequence"/>
</dbReference>